<dbReference type="Proteomes" id="UP001519344">
    <property type="component" value="Unassembled WGS sequence"/>
</dbReference>
<accession>A0ABS4HUJ1</accession>
<reference evidence="1 2" key="1">
    <citation type="submission" date="2021-03" db="EMBL/GenBank/DDBJ databases">
        <title>Genomic Encyclopedia of Type Strains, Phase IV (KMG-IV): sequencing the most valuable type-strain genomes for metagenomic binning, comparative biology and taxonomic classification.</title>
        <authorList>
            <person name="Goeker M."/>
        </authorList>
    </citation>
    <scope>NUCLEOTIDE SEQUENCE [LARGE SCALE GENOMIC DNA]</scope>
    <source>
        <strain evidence="1 2">DSM 24950</strain>
    </source>
</reference>
<protein>
    <submittedName>
        <fullName evidence="1">Uncharacterized protein</fullName>
    </submittedName>
</protein>
<name>A0ABS4HUJ1_9BACL</name>
<organism evidence="1 2">
    <name type="scientific">Paenibacillus aceris</name>
    <dbReference type="NCBI Taxonomy" id="869555"/>
    <lineage>
        <taxon>Bacteria</taxon>
        <taxon>Bacillati</taxon>
        <taxon>Bacillota</taxon>
        <taxon>Bacilli</taxon>
        <taxon>Bacillales</taxon>
        <taxon>Paenibacillaceae</taxon>
        <taxon>Paenibacillus</taxon>
    </lineage>
</organism>
<evidence type="ECO:0000313" key="2">
    <source>
        <dbReference type="Proteomes" id="UP001519344"/>
    </source>
</evidence>
<gene>
    <name evidence="1" type="ORF">J2Z65_001501</name>
</gene>
<comment type="caution">
    <text evidence="1">The sequence shown here is derived from an EMBL/GenBank/DDBJ whole genome shotgun (WGS) entry which is preliminary data.</text>
</comment>
<keyword evidence="2" id="KW-1185">Reference proteome</keyword>
<sequence length="45" mass="5776">MILTTIWHRFWFKYNLELYESCIDKEIKLQLLRKAQYHERRLNFS</sequence>
<evidence type="ECO:0000313" key="1">
    <source>
        <dbReference type="EMBL" id="MBP1962302.1"/>
    </source>
</evidence>
<dbReference type="EMBL" id="JAGGKV010000003">
    <property type="protein sequence ID" value="MBP1962302.1"/>
    <property type="molecule type" value="Genomic_DNA"/>
</dbReference>
<proteinExistence type="predicted"/>
<dbReference type="RefSeq" id="WP_167061654.1">
    <property type="nucleotide sequence ID" value="NZ_JAAOZR010000024.1"/>
</dbReference>